<evidence type="ECO:0000313" key="5">
    <source>
        <dbReference type="Proteomes" id="UP000521943"/>
    </source>
</evidence>
<reference evidence="4 5" key="1">
    <citation type="submission" date="2020-07" db="EMBL/GenBank/DDBJ databases">
        <title>Comparative genomics of pyrophilous fungi reveals a link between fire events and developmental genes.</title>
        <authorList>
            <consortium name="DOE Joint Genome Institute"/>
            <person name="Steindorff A.S."/>
            <person name="Carver A."/>
            <person name="Calhoun S."/>
            <person name="Stillman K."/>
            <person name="Liu H."/>
            <person name="Lipzen A."/>
            <person name="Pangilinan J."/>
            <person name="Labutti K."/>
            <person name="Bruns T.D."/>
            <person name="Grigoriev I.V."/>
        </authorList>
    </citation>
    <scope>NUCLEOTIDE SEQUENCE [LARGE SCALE GENOMIC DNA]</scope>
    <source>
        <strain evidence="4 5">CBS 144469</strain>
    </source>
</reference>
<evidence type="ECO:0000256" key="2">
    <source>
        <dbReference type="ARBA" id="ARBA00023186"/>
    </source>
</evidence>
<gene>
    <name evidence="4" type="ORF">DFP72DRAFT_1175585</name>
</gene>
<keyword evidence="5" id="KW-1185">Reference proteome</keyword>
<sequence length="209" mass="23316">MGGRYSAIGQRRQSSTPHLLGMREERRCRMQLRWPQASVDSVVLLSYGLFPTPVVTAQGDYRSEHHGFISTYHLLHVKATIPPLHDILPVLKPSAQPLSPLLLITEDVDGTDSKQEGRTGLNRWARGGGECRKGRTRSRRGTSRSARPLRIGISSALPRSPKENGDTNVANLIAQAMEKVGKKGVTTLMEWRTIEDDVEIIEGMHFDLR</sequence>
<evidence type="ECO:0000256" key="3">
    <source>
        <dbReference type="SAM" id="MobiDB-lite"/>
    </source>
</evidence>
<dbReference type="PANTHER" id="PTHR45633">
    <property type="entry name" value="60 KDA HEAT SHOCK PROTEIN, MITOCHONDRIAL"/>
    <property type="match status" value="1"/>
</dbReference>
<dbReference type="AlphaFoldDB" id="A0A8H6HG79"/>
<dbReference type="Proteomes" id="UP000521943">
    <property type="component" value="Unassembled WGS sequence"/>
</dbReference>
<dbReference type="InterPro" id="IPR001844">
    <property type="entry name" value="Cpn60/GroEL"/>
</dbReference>
<dbReference type="SUPFAM" id="SSF54849">
    <property type="entry name" value="GroEL-intermediate domain like"/>
    <property type="match status" value="1"/>
</dbReference>
<dbReference type="EMBL" id="JACGCI010000092">
    <property type="protein sequence ID" value="KAF6746469.1"/>
    <property type="molecule type" value="Genomic_DNA"/>
</dbReference>
<dbReference type="GO" id="GO:0042026">
    <property type="term" value="P:protein refolding"/>
    <property type="evidence" value="ECO:0007669"/>
    <property type="project" value="InterPro"/>
</dbReference>
<comment type="caution">
    <text evidence="4">The sequence shown here is derived from an EMBL/GenBank/DDBJ whole genome shotgun (WGS) entry which is preliminary data.</text>
</comment>
<evidence type="ECO:0000313" key="4">
    <source>
        <dbReference type="EMBL" id="KAF6746469.1"/>
    </source>
</evidence>
<accession>A0A8H6HG79</accession>
<dbReference type="OrthoDB" id="1733909at2759"/>
<keyword evidence="2" id="KW-0143">Chaperone</keyword>
<dbReference type="GO" id="GO:0140662">
    <property type="term" value="F:ATP-dependent protein folding chaperone"/>
    <property type="evidence" value="ECO:0007669"/>
    <property type="project" value="InterPro"/>
</dbReference>
<protein>
    <submittedName>
        <fullName evidence="4">Uncharacterized protein</fullName>
    </submittedName>
</protein>
<dbReference type="Gene3D" id="3.30.260.10">
    <property type="entry name" value="TCP-1-like chaperonin intermediate domain"/>
    <property type="match status" value="1"/>
</dbReference>
<proteinExistence type="inferred from homology"/>
<evidence type="ECO:0000256" key="1">
    <source>
        <dbReference type="ARBA" id="ARBA00006607"/>
    </source>
</evidence>
<feature type="region of interest" description="Disordered" evidence="3">
    <location>
        <begin position="112"/>
        <end position="147"/>
    </location>
</feature>
<dbReference type="InterPro" id="IPR027410">
    <property type="entry name" value="TCP-1-like_intermed_sf"/>
</dbReference>
<name>A0A8H6HG79_9AGAR</name>
<comment type="similarity">
    <text evidence="1">Belongs to the chaperonin (HSP60) family.</text>
</comment>
<organism evidence="4 5">
    <name type="scientific">Ephemerocybe angulata</name>
    <dbReference type="NCBI Taxonomy" id="980116"/>
    <lineage>
        <taxon>Eukaryota</taxon>
        <taxon>Fungi</taxon>
        <taxon>Dikarya</taxon>
        <taxon>Basidiomycota</taxon>
        <taxon>Agaricomycotina</taxon>
        <taxon>Agaricomycetes</taxon>
        <taxon>Agaricomycetidae</taxon>
        <taxon>Agaricales</taxon>
        <taxon>Agaricineae</taxon>
        <taxon>Psathyrellaceae</taxon>
        <taxon>Ephemerocybe</taxon>
    </lineage>
</organism>